<reference evidence="8 9" key="1">
    <citation type="submission" date="2010-07" db="EMBL/GenBank/DDBJ databases">
        <authorList>
            <person name="Sid Ahmed O."/>
        </authorList>
    </citation>
    <scope>NUCLEOTIDE SEQUENCE [LARGE SCALE GENOMIC DNA]</scope>
    <source>
        <strain evidence="8 9">TX4248</strain>
    </source>
</reference>
<dbReference type="Pfam" id="PF02687">
    <property type="entry name" value="FtsX"/>
    <property type="match status" value="2"/>
</dbReference>
<dbReference type="PANTHER" id="PTHR46795:SF3">
    <property type="entry name" value="ABC TRANSPORTER PERMEASE"/>
    <property type="match status" value="1"/>
</dbReference>
<comment type="similarity">
    <text evidence="6">Belongs to the ABC-4 integral membrane protein family.</text>
</comment>
<dbReference type="RefSeq" id="WP_002384061.1">
    <property type="nucleotide sequence ID" value="NZ_GL454440.1"/>
</dbReference>
<evidence type="ECO:0000313" key="8">
    <source>
        <dbReference type="EMBL" id="EFM83000.1"/>
    </source>
</evidence>
<dbReference type="InterPro" id="IPR052536">
    <property type="entry name" value="ABC-4_Integral_Memb_Prot"/>
</dbReference>
<evidence type="ECO:0000256" key="1">
    <source>
        <dbReference type="ARBA" id="ARBA00004651"/>
    </source>
</evidence>
<organism evidence="8 9">
    <name type="scientific">Enterococcus faecalis TX4248</name>
    <dbReference type="NCBI Taxonomy" id="749495"/>
    <lineage>
        <taxon>Bacteria</taxon>
        <taxon>Bacillati</taxon>
        <taxon>Bacillota</taxon>
        <taxon>Bacilli</taxon>
        <taxon>Lactobacillales</taxon>
        <taxon>Enterococcaceae</taxon>
        <taxon>Enterococcus</taxon>
    </lineage>
</organism>
<dbReference type="InterPro" id="IPR027022">
    <property type="entry name" value="ABC_permease_BceB-typ"/>
</dbReference>
<accession>A0A125W6N6</accession>
<comment type="subcellular location">
    <subcellularLocation>
        <location evidence="1 6">Cell membrane</location>
        <topology evidence="1 6">Multi-pass membrane protein</topology>
    </subcellularLocation>
</comment>
<keyword evidence="6" id="KW-0813">Transport</keyword>
<comment type="caution">
    <text evidence="8">The sequence shown here is derived from an EMBL/GenBank/DDBJ whole genome shotgun (WGS) entry which is preliminary data.</text>
</comment>
<keyword evidence="4 6" id="KW-1133">Transmembrane helix</keyword>
<evidence type="ECO:0000259" key="7">
    <source>
        <dbReference type="Pfam" id="PF02687"/>
    </source>
</evidence>
<feature type="transmembrane region" description="Helical" evidence="6">
    <location>
        <begin position="100"/>
        <end position="126"/>
    </location>
</feature>
<feature type="transmembrane region" description="Helical" evidence="6">
    <location>
        <begin position="306"/>
        <end position="329"/>
    </location>
</feature>
<dbReference type="HOGENOM" id="CLU_022800_2_0_9"/>
<evidence type="ECO:0000256" key="2">
    <source>
        <dbReference type="ARBA" id="ARBA00022475"/>
    </source>
</evidence>
<feature type="transmembrane region" description="Helical" evidence="6">
    <location>
        <begin position="156"/>
        <end position="176"/>
    </location>
</feature>
<evidence type="ECO:0000313" key="9">
    <source>
        <dbReference type="Proteomes" id="UP000004846"/>
    </source>
</evidence>
<gene>
    <name evidence="8" type="ORF">HMPREF9498_01350</name>
</gene>
<dbReference type="AlphaFoldDB" id="A0A125W6N6"/>
<evidence type="ECO:0000256" key="6">
    <source>
        <dbReference type="PIRNR" id="PIRNR018968"/>
    </source>
</evidence>
<dbReference type="GO" id="GO:0055085">
    <property type="term" value="P:transmembrane transport"/>
    <property type="evidence" value="ECO:0007669"/>
    <property type="project" value="UniProtKB-UniRule"/>
</dbReference>
<feature type="domain" description="ABC3 transporter permease C-terminal" evidence="7">
    <location>
        <begin position="583"/>
        <end position="697"/>
    </location>
</feature>
<dbReference type="Proteomes" id="UP000004846">
    <property type="component" value="Unassembled WGS sequence"/>
</dbReference>
<proteinExistence type="inferred from homology"/>
<protein>
    <submittedName>
        <fullName evidence="8">Efflux ABC transporter, permease protein</fullName>
    </submittedName>
</protein>
<keyword evidence="3 6" id="KW-0812">Transmembrane</keyword>
<evidence type="ECO:0000256" key="3">
    <source>
        <dbReference type="ARBA" id="ARBA00022692"/>
    </source>
</evidence>
<dbReference type="PANTHER" id="PTHR46795">
    <property type="entry name" value="ABC TRANSPORTER PERMEASE-RELATED-RELATED"/>
    <property type="match status" value="1"/>
</dbReference>
<dbReference type="GO" id="GO:0005886">
    <property type="term" value="C:plasma membrane"/>
    <property type="evidence" value="ECO:0007669"/>
    <property type="project" value="UniProtKB-SubCell"/>
</dbReference>
<evidence type="ECO:0000256" key="5">
    <source>
        <dbReference type="ARBA" id="ARBA00023136"/>
    </source>
</evidence>
<dbReference type="EMBL" id="AEBR01000039">
    <property type="protein sequence ID" value="EFM83000.1"/>
    <property type="molecule type" value="Genomic_DNA"/>
</dbReference>
<feature type="domain" description="ABC3 transporter permease C-terminal" evidence="7">
    <location>
        <begin position="61"/>
        <end position="179"/>
    </location>
</feature>
<dbReference type="InterPro" id="IPR003838">
    <property type="entry name" value="ABC3_permease_C"/>
</dbReference>
<keyword evidence="2 6" id="KW-1003">Cell membrane</keyword>
<feature type="transmembrane region" description="Helical" evidence="6">
    <location>
        <begin position="665"/>
        <end position="690"/>
    </location>
</feature>
<feature type="transmembrane region" description="Helical" evidence="6">
    <location>
        <begin position="20"/>
        <end position="38"/>
    </location>
</feature>
<sequence>MIFKLSLKNLKAHVPNYLVYYISMTFAAVVYYCFRAIAYNQPLVAGAGRDIEIKRSLGLGSTLVTIIILGFMLAANRFFIGKRSQEIGLYRLIGLRKSQVSLIFLVENLVLGFVSLINGIILGVIFTKLFSMILAKVMFLEVPSFFYISWRSVIETGVAFAFMILIVCLRSIWMIYRYPLSQLMHQEKIGQINYSRLTKRRQFLGILGPICLLAGYFIAFDFRNLATGIVYKQLNDSLDISIPMIITLTPFIILGLCVVGTYLFFRYTMYFIIRLFNHRKKWYYQDLRMITLGNAKRYLFKSSKTLTGLTLLIATALSGIGVMVFVYTISMHTVNSDGPVDFLVSQESYPKLKKVLDEAKDTKIKNEVTLSYKITGIERSLRIGQAQEEQETIEAVNVLSFSNYRNYQKINPYLNDLHLKNDQSVIYMDSFTNILSGMSRYESKLQFVEGEKAQLQQVLPNYLGNFLLQYSLPTIVVSDALYQKVTKNSIQYQINAVNVDTKSREKLYEAVNKQIATEWQAPILYKYEKNNQQLSGFAKQMPNEEVKNTQDDVTETWRLNMNDRYASLRYERKINGLTLYVSMFVAILALFITGSILMLRQLFSAVSERQDYVTLKRMGVSSKAITKQIYRQNSLIFFPPMVIGILHTTFAIYLLSQFIKSPGYLLVYLSCGILIIVYLIFYILTSAIYARMIRHIHF</sequence>
<keyword evidence="5 6" id="KW-0472">Membrane</keyword>
<name>A0A125W6N6_ENTFL</name>
<feature type="transmembrane region" description="Helical" evidence="6">
    <location>
        <begin position="635"/>
        <end position="659"/>
    </location>
</feature>
<feature type="transmembrane region" description="Helical" evidence="6">
    <location>
        <begin position="577"/>
        <end position="599"/>
    </location>
</feature>
<dbReference type="PIRSF" id="PIRSF018968">
    <property type="entry name" value="ABC_permease_BceB"/>
    <property type="match status" value="1"/>
</dbReference>
<feature type="transmembrane region" description="Helical" evidence="6">
    <location>
        <begin position="59"/>
        <end position="80"/>
    </location>
</feature>
<feature type="transmembrane region" description="Helical" evidence="6">
    <location>
        <begin position="240"/>
        <end position="265"/>
    </location>
</feature>
<evidence type="ECO:0000256" key="4">
    <source>
        <dbReference type="ARBA" id="ARBA00022989"/>
    </source>
</evidence>
<feature type="transmembrane region" description="Helical" evidence="6">
    <location>
        <begin position="203"/>
        <end position="220"/>
    </location>
</feature>